<accession>L1JD03</accession>
<dbReference type="KEGG" id="gtt:GUITHDRAFT_108040"/>
<evidence type="ECO:0000256" key="1">
    <source>
        <dbReference type="SAM" id="MobiDB-lite"/>
    </source>
</evidence>
<dbReference type="GeneID" id="17302794"/>
<evidence type="ECO:0000313" key="2">
    <source>
        <dbReference type="EMBL" id="EKX45999.1"/>
    </source>
</evidence>
<protein>
    <submittedName>
        <fullName evidence="2 3">Uncharacterized protein</fullName>
    </submittedName>
</protein>
<dbReference type="Proteomes" id="UP000011087">
    <property type="component" value="Unassembled WGS sequence"/>
</dbReference>
<organism evidence="2">
    <name type="scientific">Guillardia theta (strain CCMP2712)</name>
    <name type="common">Cryptophyte</name>
    <dbReference type="NCBI Taxonomy" id="905079"/>
    <lineage>
        <taxon>Eukaryota</taxon>
        <taxon>Cryptophyceae</taxon>
        <taxon>Pyrenomonadales</taxon>
        <taxon>Geminigeraceae</taxon>
        <taxon>Guillardia</taxon>
    </lineage>
</organism>
<feature type="compositionally biased region" description="Basic and acidic residues" evidence="1">
    <location>
        <begin position="11"/>
        <end position="29"/>
    </location>
</feature>
<keyword evidence="4" id="KW-1185">Reference proteome</keyword>
<feature type="region of interest" description="Disordered" evidence="1">
    <location>
        <begin position="1"/>
        <end position="97"/>
    </location>
</feature>
<evidence type="ECO:0000313" key="4">
    <source>
        <dbReference type="Proteomes" id="UP000011087"/>
    </source>
</evidence>
<sequence length="97" mass="10785">MSAPYDANSQEYDKIEEKHEDMRSRRQDKTITMLFSILKGKRGGAKSPEQEPTLSTMLKGKRGGAKSPEQEPTFAPMLKGKRGGAKSPEQEPTFAPM</sequence>
<dbReference type="EMBL" id="JH992996">
    <property type="protein sequence ID" value="EKX45999.1"/>
    <property type="molecule type" value="Genomic_DNA"/>
</dbReference>
<dbReference type="PaxDb" id="55529-EKX45999"/>
<name>L1JD03_GUITC</name>
<dbReference type="EnsemblProtists" id="EKX45999">
    <property type="protein sequence ID" value="EKX45999"/>
    <property type="gene ID" value="GUITHDRAFT_108040"/>
</dbReference>
<dbReference type="AlphaFoldDB" id="L1JD03"/>
<reference evidence="3" key="3">
    <citation type="submission" date="2015-06" db="UniProtKB">
        <authorList>
            <consortium name="EnsemblProtists"/>
        </authorList>
    </citation>
    <scope>IDENTIFICATION</scope>
</reference>
<gene>
    <name evidence="2" type="ORF">GUITHDRAFT_108040</name>
</gene>
<dbReference type="HOGENOM" id="CLU_2351107_0_0_1"/>
<evidence type="ECO:0000313" key="3">
    <source>
        <dbReference type="EnsemblProtists" id="EKX45999"/>
    </source>
</evidence>
<dbReference type="RefSeq" id="XP_005832979.1">
    <property type="nucleotide sequence ID" value="XM_005832922.1"/>
</dbReference>
<reference evidence="4" key="2">
    <citation type="submission" date="2012-11" db="EMBL/GenBank/DDBJ databases">
        <authorList>
            <person name="Kuo A."/>
            <person name="Curtis B.A."/>
            <person name="Tanifuji G."/>
            <person name="Burki F."/>
            <person name="Gruber A."/>
            <person name="Irimia M."/>
            <person name="Maruyama S."/>
            <person name="Arias M.C."/>
            <person name="Ball S.G."/>
            <person name="Gile G.H."/>
            <person name="Hirakawa Y."/>
            <person name="Hopkins J.F."/>
            <person name="Rensing S.A."/>
            <person name="Schmutz J."/>
            <person name="Symeonidi A."/>
            <person name="Elias M."/>
            <person name="Eveleigh R.J."/>
            <person name="Herman E.K."/>
            <person name="Klute M.J."/>
            <person name="Nakayama T."/>
            <person name="Obornik M."/>
            <person name="Reyes-Prieto A."/>
            <person name="Armbrust E.V."/>
            <person name="Aves S.J."/>
            <person name="Beiko R.G."/>
            <person name="Coutinho P."/>
            <person name="Dacks J.B."/>
            <person name="Durnford D.G."/>
            <person name="Fast N.M."/>
            <person name="Green B.R."/>
            <person name="Grisdale C."/>
            <person name="Hempe F."/>
            <person name="Henrissat B."/>
            <person name="Hoppner M.P."/>
            <person name="Ishida K.-I."/>
            <person name="Kim E."/>
            <person name="Koreny L."/>
            <person name="Kroth P.G."/>
            <person name="Liu Y."/>
            <person name="Malik S.-B."/>
            <person name="Maier U.G."/>
            <person name="McRose D."/>
            <person name="Mock T."/>
            <person name="Neilson J.A."/>
            <person name="Onodera N.T."/>
            <person name="Poole A.M."/>
            <person name="Pritham E.J."/>
            <person name="Richards T.A."/>
            <person name="Rocap G."/>
            <person name="Roy S.W."/>
            <person name="Sarai C."/>
            <person name="Schaack S."/>
            <person name="Shirato S."/>
            <person name="Slamovits C.H."/>
            <person name="Spencer D.F."/>
            <person name="Suzuki S."/>
            <person name="Worden A.Z."/>
            <person name="Zauner S."/>
            <person name="Barry K."/>
            <person name="Bell C."/>
            <person name="Bharti A.K."/>
            <person name="Crow J.A."/>
            <person name="Grimwood J."/>
            <person name="Kramer R."/>
            <person name="Lindquist E."/>
            <person name="Lucas S."/>
            <person name="Salamov A."/>
            <person name="McFadden G.I."/>
            <person name="Lane C.E."/>
            <person name="Keeling P.J."/>
            <person name="Gray M.W."/>
            <person name="Grigoriev I.V."/>
            <person name="Archibald J.M."/>
        </authorList>
    </citation>
    <scope>NUCLEOTIDE SEQUENCE</scope>
    <source>
        <strain evidence="4">CCMP2712</strain>
    </source>
</reference>
<proteinExistence type="predicted"/>
<reference evidence="2 4" key="1">
    <citation type="journal article" date="2012" name="Nature">
        <title>Algal genomes reveal evolutionary mosaicism and the fate of nucleomorphs.</title>
        <authorList>
            <consortium name="DOE Joint Genome Institute"/>
            <person name="Curtis B.A."/>
            <person name="Tanifuji G."/>
            <person name="Burki F."/>
            <person name="Gruber A."/>
            <person name="Irimia M."/>
            <person name="Maruyama S."/>
            <person name="Arias M.C."/>
            <person name="Ball S.G."/>
            <person name="Gile G.H."/>
            <person name="Hirakawa Y."/>
            <person name="Hopkins J.F."/>
            <person name="Kuo A."/>
            <person name="Rensing S.A."/>
            <person name="Schmutz J."/>
            <person name="Symeonidi A."/>
            <person name="Elias M."/>
            <person name="Eveleigh R.J."/>
            <person name="Herman E.K."/>
            <person name="Klute M.J."/>
            <person name="Nakayama T."/>
            <person name="Obornik M."/>
            <person name="Reyes-Prieto A."/>
            <person name="Armbrust E.V."/>
            <person name="Aves S.J."/>
            <person name="Beiko R.G."/>
            <person name="Coutinho P."/>
            <person name="Dacks J.B."/>
            <person name="Durnford D.G."/>
            <person name="Fast N.M."/>
            <person name="Green B.R."/>
            <person name="Grisdale C.J."/>
            <person name="Hempel F."/>
            <person name="Henrissat B."/>
            <person name="Hoppner M.P."/>
            <person name="Ishida K."/>
            <person name="Kim E."/>
            <person name="Koreny L."/>
            <person name="Kroth P.G."/>
            <person name="Liu Y."/>
            <person name="Malik S.B."/>
            <person name="Maier U.G."/>
            <person name="McRose D."/>
            <person name="Mock T."/>
            <person name="Neilson J.A."/>
            <person name="Onodera N.T."/>
            <person name="Poole A.M."/>
            <person name="Pritham E.J."/>
            <person name="Richards T.A."/>
            <person name="Rocap G."/>
            <person name="Roy S.W."/>
            <person name="Sarai C."/>
            <person name="Schaack S."/>
            <person name="Shirato S."/>
            <person name="Slamovits C.H."/>
            <person name="Spencer D.F."/>
            <person name="Suzuki S."/>
            <person name="Worden A.Z."/>
            <person name="Zauner S."/>
            <person name="Barry K."/>
            <person name="Bell C."/>
            <person name="Bharti A.K."/>
            <person name="Crow J.A."/>
            <person name="Grimwood J."/>
            <person name="Kramer R."/>
            <person name="Lindquist E."/>
            <person name="Lucas S."/>
            <person name="Salamov A."/>
            <person name="McFadden G.I."/>
            <person name="Lane C.E."/>
            <person name="Keeling P.J."/>
            <person name="Gray M.W."/>
            <person name="Grigoriev I.V."/>
            <person name="Archibald J.M."/>
        </authorList>
    </citation>
    <scope>NUCLEOTIDE SEQUENCE</scope>
    <source>
        <strain evidence="2 4">CCMP2712</strain>
    </source>
</reference>